<organism evidence="3 4">
    <name type="scientific">Homarus americanus</name>
    <name type="common">American lobster</name>
    <dbReference type="NCBI Taxonomy" id="6706"/>
    <lineage>
        <taxon>Eukaryota</taxon>
        <taxon>Metazoa</taxon>
        <taxon>Ecdysozoa</taxon>
        <taxon>Arthropoda</taxon>
        <taxon>Crustacea</taxon>
        <taxon>Multicrustacea</taxon>
        <taxon>Malacostraca</taxon>
        <taxon>Eumalacostraca</taxon>
        <taxon>Eucarida</taxon>
        <taxon>Decapoda</taxon>
        <taxon>Pleocyemata</taxon>
        <taxon>Astacidea</taxon>
        <taxon>Nephropoidea</taxon>
        <taxon>Nephropidae</taxon>
        <taxon>Homarus</taxon>
    </lineage>
</organism>
<sequence>MVSERRWKLTGATVAALCVLAAGAAAQQQLGRTTAISLPLGDTVDDLTFPKFIALPESPEDLDSLEDVLQAQLQKDLGGDITGEEFDDDTSLFRPMGVFPPPTAISIDPAGISSETVELDDLFDNDPETLEVESKENFNTGSDETDFVVLDGFSVTGNGAVTSGGVLTSVPLSAAGPQEPQIMLESASDAGIILASTGPQIPQETGITLSAAGPRVPHDTLNSFDDSQLPGAPLGVAVANVLDQETGGQISVPLDAGPPQVIIEVSQPLDQGEISHELAAAQLSIAPEDEIFPDVQSVGLLPTEVPNTESIPTDVPSVDPVPAETREADSPPVQESAVDPVPTEAPVTDAAATETPEFVPEDTMEAEAADAAPVAVATDHTPAETPVNPSLSEALVDPVLAEEPADPAPVETPADPVLAKTPADLVLEETPADPVLAEAPADSVLAEVPADSVLAEAPDDPVRAEALVDPVLLEAPADSVLEAAGKEAELPGGVEFEVPINTLSEEPSLAEVVDTVPPATVLLDSLTSEAEVPPAVVVDTETDVTGLDVETEQVITNIADTTAGEPVVVLPVAPTGTGRNVDDPLIPVVVVPEAAVPLQEDLMVMEPSGFGEMLPKEEEAATRAGTGGIVDVAAPLVPVEEVNAVPEEPTDLNPEIQIITGGELPPISVQVLSILAAAVVLNFPSVCEAADYMNCAIYPTMPEVGVILQDMGRLAEIIADDPDTGEVFDETPPDIVPEISEADLENFFVAEDPEATEGEEYVLGVSVQEVVQQLPEDQVNLAALPDIAPFTPTQEGQIPEEIVQASLDALQAQIAASMGDFG</sequence>
<dbReference type="EMBL" id="JAHLQT010007950">
    <property type="protein sequence ID" value="KAG7174073.1"/>
    <property type="molecule type" value="Genomic_DNA"/>
</dbReference>
<feature type="chain" id="PRO_5035283101" evidence="2">
    <location>
        <begin position="27"/>
        <end position="822"/>
    </location>
</feature>
<evidence type="ECO:0000313" key="3">
    <source>
        <dbReference type="EMBL" id="KAG7174073.1"/>
    </source>
</evidence>
<keyword evidence="4" id="KW-1185">Reference proteome</keyword>
<accession>A0A8J5N6E8</accession>
<keyword evidence="2" id="KW-0732">Signal</keyword>
<evidence type="ECO:0000313" key="4">
    <source>
        <dbReference type="Proteomes" id="UP000747542"/>
    </source>
</evidence>
<proteinExistence type="predicted"/>
<evidence type="ECO:0000256" key="2">
    <source>
        <dbReference type="SAM" id="SignalP"/>
    </source>
</evidence>
<feature type="signal peptide" evidence="2">
    <location>
        <begin position="1"/>
        <end position="26"/>
    </location>
</feature>
<reference evidence="3" key="1">
    <citation type="journal article" date="2021" name="Sci. Adv.">
        <title>The American lobster genome reveals insights on longevity, neural, and immune adaptations.</title>
        <authorList>
            <person name="Polinski J.M."/>
            <person name="Zimin A.V."/>
            <person name="Clark K.F."/>
            <person name="Kohn A.B."/>
            <person name="Sadowski N."/>
            <person name="Timp W."/>
            <person name="Ptitsyn A."/>
            <person name="Khanna P."/>
            <person name="Romanova D.Y."/>
            <person name="Williams P."/>
            <person name="Greenwood S.J."/>
            <person name="Moroz L.L."/>
            <person name="Walt D.R."/>
            <person name="Bodnar A.G."/>
        </authorList>
    </citation>
    <scope>NUCLEOTIDE SEQUENCE</scope>
    <source>
        <strain evidence="3">GMGI-L3</strain>
    </source>
</reference>
<protein>
    <submittedName>
        <fullName evidence="3">Zonadhesin-like 8</fullName>
    </submittedName>
</protein>
<gene>
    <name evidence="3" type="primary">Zan-L8</name>
    <name evidence="3" type="ORF">Hamer_G017798</name>
</gene>
<name>A0A8J5N6E8_HOMAM</name>
<evidence type="ECO:0000256" key="1">
    <source>
        <dbReference type="SAM" id="MobiDB-lite"/>
    </source>
</evidence>
<feature type="region of interest" description="Disordered" evidence="1">
    <location>
        <begin position="304"/>
        <end position="349"/>
    </location>
</feature>
<dbReference type="Proteomes" id="UP000747542">
    <property type="component" value="Unassembled WGS sequence"/>
</dbReference>
<dbReference type="AlphaFoldDB" id="A0A8J5N6E8"/>
<comment type="caution">
    <text evidence="3">The sequence shown here is derived from an EMBL/GenBank/DDBJ whole genome shotgun (WGS) entry which is preliminary data.</text>
</comment>